<dbReference type="SUPFAM" id="SSF52266">
    <property type="entry name" value="SGNH hydrolase"/>
    <property type="match status" value="1"/>
</dbReference>
<dbReference type="PANTHER" id="PTHR31988">
    <property type="entry name" value="ESTERASE, PUTATIVE (DUF303)-RELATED"/>
    <property type="match status" value="1"/>
</dbReference>
<dbReference type="EMBL" id="WHWC01000007">
    <property type="protein sequence ID" value="KAG8378627.1"/>
    <property type="molecule type" value="Genomic_DNA"/>
</dbReference>
<comment type="caution">
    <text evidence="3">The sequence shown here is derived from an EMBL/GenBank/DDBJ whole genome shotgun (WGS) entry which is preliminary data.</text>
</comment>
<protein>
    <recommendedName>
        <fullName evidence="2">Sialate O-acetylesterase domain-containing protein</fullName>
    </recommendedName>
</protein>
<dbReference type="InterPro" id="IPR052940">
    <property type="entry name" value="Carb_Esterase_6"/>
</dbReference>
<evidence type="ECO:0000259" key="2">
    <source>
        <dbReference type="Pfam" id="PF03629"/>
    </source>
</evidence>
<dbReference type="InterPro" id="IPR036514">
    <property type="entry name" value="SGNH_hydro_sf"/>
</dbReference>
<feature type="domain" description="Sialate O-acetylesterase" evidence="2">
    <location>
        <begin position="2"/>
        <end position="139"/>
    </location>
</feature>
<evidence type="ECO:0000313" key="4">
    <source>
        <dbReference type="Proteomes" id="UP000826271"/>
    </source>
</evidence>
<dbReference type="Pfam" id="PF03629">
    <property type="entry name" value="SASA"/>
    <property type="match status" value="1"/>
</dbReference>
<keyword evidence="1" id="KW-0378">Hydrolase</keyword>
<proteinExistence type="predicted"/>
<dbReference type="AlphaFoldDB" id="A0AAV6XDE6"/>
<accession>A0AAV6XDE6</accession>
<dbReference type="GO" id="GO:0016787">
    <property type="term" value="F:hydrolase activity"/>
    <property type="evidence" value="ECO:0007669"/>
    <property type="project" value="UniProtKB-KW"/>
</dbReference>
<keyword evidence="4" id="KW-1185">Reference proteome</keyword>
<organism evidence="3 4">
    <name type="scientific">Buddleja alternifolia</name>
    <dbReference type="NCBI Taxonomy" id="168488"/>
    <lineage>
        <taxon>Eukaryota</taxon>
        <taxon>Viridiplantae</taxon>
        <taxon>Streptophyta</taxon>
        <taxon>Embryophyta</taxon>
        <taxon>Tracheophyta</taxon>
        <taxon>Spermatophyta</taxon>
        <taxon>Magnoliopsida</taxon>
        <taxon>eudicotyledons</taxon>
        <taxon>Gunneridae</taxon>
        <taxon>Pentapetalae</taxon>
        <taxon>asterids</taxon>
        <taxon>lamiids</taxon>
        <taxon>Lamiales</taxon>
        <taxon>Scrophulariaceae</taxon>
        <taxon>Buddlejeae</taxon>
        <taxon>Buddleja</taxon>
    </lineage>
</organism>
<dbReference type="InterPro" id="IPR005181">
    <property type="entry name" value="SASA"/>
</dbReference>
<reference evidence="3" key="1">
    <citation type="submission" date="2019-10" db="EMBL/GenBank/DDBJ databases">
        <authorList>
            <person name="Zhang R."/>
            <person name="Pan Y."/>
            <person name="Wang J."/>
            <person name="Ma R."/>
            <person name="Yu S."/>
        </authorList>
    </citation>
    <scope>NUCLEOTIDE SEQUENCE</scope>
    <source>
        <strain evidence="3">LA-IB0</strain>
        <tissue evidence="3">Leaf</tissue>
    </source>
</reference>
<evidence type="ECO:0000313" key="3">
    <source>
        <dbReference type="EMBL" id="KAG8378627.1"/>
    </source>
</evidence>
<dbReference type="Proteomes" id="UP000826271">
    <property type="component" value="Unassembled WGS sequence"/>
</dbReference>
<dbReference type="PANTHER" id="PTHR31988:SF15">
    <property type="entry name" value="ESTERASE, PUTATIVE (DUF303)-RELATED"/>
    <property type="match status" value="1"/>
</dbReference>
<gene>
    <name evidence="3" type="ORF">BUALT_Bualt07G0005100</name>
</gene>
<evidence type="ECO:0000256" key="1">
    <source>
        <dbReference type="ARBA" id="ARBA00022801"/>
    </source>
</evidence>
<sequence>MLKWEEAQEPLHRDIDSTKICGVGPGMAFSNSVLERDSDIGVIGLVPCAIGGTKISEWSRGGNLYNQLVTRALAALRGGGIIRAILWYQGESDASNNSSLASEIEDAIQYNKSLTEFITNVTSDLRSPLVPFIQVWLYALTPTQNGLAVIFFSVIKLRMLSIVFP</sequence>
<name>A0AAV6XDE6_9LAMI</name>
<dbReference type="Gene3D" id="3.40.50.1110">
    <property type="entry name" value="SGNH hydrolase"/>
    <property type="match status" value="1"/>
</dbReference>